<keyword evidence="3" id="KW-1185">Reference proteome</keyword>
<evidence type="ECO:0008006" key="4">
    <source>
        <dbReference type="Google" id="ProtNLM"/>
    </source>
</evidence>
<name>A0D7V8_PARTE</name>
<keyword evidence="1" id="KW-1133">Transmembrane helix</keyword>
<dbReference type="InParanoid" id="A0D7V8"/>
<dbReference type="HOGENOM" id="CLU_007792_1_0_1"/>
<proteinExistence type="predicted"/>
<dbReference type="EMBL" id="CT868319">
    <property type="protein sequence ID" value="CAK79125.1"/>
    <property type="molecule type" value="Genomic_DNA"/>
</dbReference>
<evidence type="ECO:0000313" key="2">
    <source>
        <dbReference type="EMBL" id="CAK79125.1"/>
    </source>
</evidence>
<gene>
    <name evidence="2" type="ORF">GSPATT00014092001</name>
</gene>
<evidence type="ECO:0000313" key="3">
    <source>
        <dbReference type="Proteomes" id="UP000000600"/>
    </source>
</evidence>
<dbReference type="OMA" id="FQINGNQ"/>
<sequence>MLIALKKGLQKLDLFGQTITLNMNRNDLYTTSFGGISSILIICLLSLIFSSNIISFFQKQNIYHGSEVVFSNDPGLIEMNERNSMIAISIDQTNFTITPYFDISLEQSILRIYVRNLNGTIDKQTIEIPLQPCTLDRFNNIFSDEGIDFTTQFNFQGIGNMLCPIENFTYHLEGTYSSEVFKFLKIVVKSCKSSEIINNNISWNPTCASDLDRQNYLNENSQFKLQIIQINTVINPQNSENYKTIFIDSDMYFPFVPHKLARLANIFYRNVIINNDNSLLPLEKIDKEEIIVRKAEDYRDLTELGRDTDDNYAIVYLRRSPFTEIVSRRFQKIGELLSYLGGFMQIMKVLFGFLIAFYNRTSMLIELANKLYDFKDEKDVKKLKTINTLQYIEHISSPVDVFQINGNQQNQNQDLSNIEWKDYLGKLVQKSDPIKFNFKLLINQLTFGFCFKDKNSQFLEKAIEKINNELDLHTIFYQLHEISKLKQVLLRKSQVILFNFSPKPIITLGIDQVIPSRLSIKDSKRISHIQKSEEEYINEELFSKLQQAYKDILNEINQNPTNLCQTNINLKLTQLIGQDIMKLIQPFQQRRNAFKLLDSNLNQETEL</sequence>
<keyword evidence="1" id="KW-0472">Membrane</keyword>
<organism evidence="2 3">
    <name type="scientific">Paramecium tetraurelia</name>
    <dbReference type="NCBI Taxonomy" id="5888"/>
    <lineage>
        <taxon>Eukaryota</taxon>
        <taxon>Sar</taxon>
        <taxon>Alveolata</taxon>
        <taxon>Ciliophora</taxon>
        <taxon>Intramacronucleata</taxon>
        <taxon>Oligohymenophorea</taxon>
        <taxon>Peniculida</taxon>
        <taxon>Parameciidae</taxon>
        <taxon>Paramecium</taxon>
    </lineage>
</organism>
<evidence type="ECO:0000256" key="1">
    <source>
        <dbReference type="SAM" id="Phobius"/>
    </source>
</evidence>
<accession>A0D7V8</accession>
<dbReference type="GO" id="GO:0007131">
    <property type="term" value="P:reciprocal meiotic recombination"/>
    <property type="evidence" value="ECO:0000318"/>
    <property type="project" value="GO_Central"/>
</dbReference>
<dbReference type="RefSeq" id="XP_001446522.1">
    <property type="nucleotide sequence ID" value="XM_001446485.1"/>
</dbReference>
<protein>
    <recommendedName>
        <fullName evidence="4">Transmembrane protein</fullName>
    </recommendedName>
</protein>
<dbReference type="AlphaFoldDB" id="A0D7V8"/>
<dbReference type="eggNOG" id="ENOG502SJ6P">
    <property type="taxonomic scope" value="Eukaryota"/>
</dbReference>
<dbReference type="OrthoDB" id="299692at2759"/>
<dbReference type="PANTHER" id="PTHR31398:SF0">
    <property type="entry name" value="MEIOTIC NUCLEAR DIVISION PROTEIN 1 HOMOLOG"/>
    <property type="match status" value="1"/>
</dbReference>
<dbReference type="Proteomes" id="UP000000600">
    <property type="component" value="Unassembled WGS sequence"/>
</dbReference>
<dbReference type="PANTHER" id="PTHR31398">
    <property type="entry name" value="MEIOTIC NUCLEAR DIVISION PROTEIN 1 HOMOLOG"/>
    <property type="match status" value="1"/>
</dbReference>
<dbReference type="KEGG" id="ptm:GSPATT00014092001"/>
<feature type="transmembrane region" description="Helical" evidence="1">
    <location>
        <begin position="28"/>
        <end position="49"/>
    </location>
</feature>
<feature type="transmembrane region" description="Helical" evidence="1">
    <location>
        <begin position="336"/>
        <end position="358"/>
    </location>
</feature>
<dbReference type="GeneID" id="5032307"/>
<reference evidence="2 3" key="1">
    <citation type="journal article" date="2006" name="Nature">
        <title>Global trends of whole-genome duplications revealed by the ciliate Paramecium tetraurelia.</title>
        <authorList>
            <consortium name="Genoscope"/>
            <person name="Aury J.-M."/>
            <person name="Jaillon O."/>
            <person name="Duret L."/>
            <person name="Noel B."/>
            <person name="Jubin C."/>
            <person name="Porcel B.M."/>
            <person name="Segurens B."/>
            <person name="Daubin V."/>
            <person name="Anthouard V."/>
            <person name="Aiach N."/>
            <person name="Arnaiz O."/>
            <person name="Billaut A."/>
            <person name="Beisson J."/>
            <person name="Blanc I."/>
            <person name="Bouhouche K."/>
            <person name="Camara F."/>
            <person name="Duharcourt S."/>
            <person name="Guigo R."/>
            <person name="Gogendeau D."/>
            <person name="Katinka M."/>
            <person name="Keller A.-M."/>
            <person name="Kissmehl R."/>
            <person name="Klotz C."/>
            <person name="Koll F."/>
            <person name="Le Moue A."/>
            <person name="Lepere C."/>
            <person name="Malinsky S."/>
            <person name="Nowacki M."/>
            <person name="Nowak J.K."/>
            <person name="Plattner H."/>
            <person name="Poulain J."/>
            <person name="Ruiz F."/>
            <person name="Serrano V."/>
            <person name="Zagulski M."/>
            <person name="Dessen P."/>
            <person name="Betermier M."/>
            <person name="Weissenbach J."/>
            <person name="Scarpelli C."/>
            <person name="Schachter V."/>
            <person name="Sperling L."/>
            <person name="Meyer E."/>
            <person name="Cohen J."/>
            <person name="Wincker P."/>
        </authorList>
    </citation>
    <scope>NUCLEOTIDE SEQUENCE [LARGE SCALE GENOMIC DNA]</scope>
    <source>
        <strain evidence="2 3">Stock d4-2</strain>
    </source>
</reference>
<keyword evidence="1" id="KW-0812">Transmembrane</keyword>